<dbReference type="EMBL" id="MU970114">
    <property type="protein sequence ID" value="KAK9320867.1"/>
    <property type="molecule type" value="Genomic_DNA"/>
</dbReference>
<accession>A0ACC3TI73</accession>
<sequence length="494" mass="55622">MVRRVGRSRGCRTCRRRKIKCDERIPHCSQCLESALPCPGAVVGNVFLDVTHDLATKYGVNQAANFKPTNICDIVFVKEESTYDSQKHDQCSTSKRHKSPCSVIVPECQSSNVRPRHSLCNPLLEQQFLWHFVCSLLSTPGGPMLKKWMIQLPDLVSREDLPTLKYAILAASMVLCGSLVGDKAIQMEACRWYVAGLESQKNELLRLKKVVSDGAICATMLLSFYETIHSTSSEAWMYHMCASSRLMELRGPDGCGSGLAHELFCALRLYMVYVSTAKRQPSFLATELWLSTPFCEHPKSHFDRLLDIHTVIPIYLSQVDVIISLRENGRALTTPLDLRINLLKISSALQKWKTEYVRETCNECMLSQDFSHNEGIENSIRSSTLDSSLYHDPFTAETVALYDSCCILVAHMFLAISPPSLKTAYSNVIISHATSVLLAVTFINHQQDRQHVWNNVVGPFRLLHPLKVVATLTPCPQQREYARNVLDGWEKVLG</sequence>
<protein>
    <submittedName>
        <fullName evidence="1">Uncharacterized protein</fullName>
    </submittedName>
</protein>
<evidence type="ECO:0000313" key="2">
    <source>
        <dbReference type="Proteomes" id="UP001489719"/>
    </source>
</evidence>
<comment type="caution">
    <text evidence="1">The sequence shown here is derived from an EMBL/GenBank/DDBJ whole genome shotgun (WGS) entry which is preliminary data.</text>
</comment>
<evidence type="ECO:0000313" key="1">
    <source>
        <dbReference type="EMBL" id="KAK9320867.1"/>
    </source>
</evidence>
<organism evidence="1 2">
    <name type="scientific">Lipomyces orientalis</name>
    <dbReference type="NCBI Taxonomy" id="1233043"/>
    <lineage>
        <taxon>Eukaryota</taxon>
        <taxon>Fungi</taxon>
        <taxon>Dikarya</taxon>
        <taxon>Ascomycota</taxon>
        <taxon>Saccharomycotina</taxon>
        <taxon>Lipomycetes</taxon>
        <taxon>Lipomycetales</taxon>
        <taxon>Lipomycetaceae</taxon>
        <taxon>Lipomyces</taxon>
    </lineage>
</organism>
<name>A0ACC3TI73_9ASCO</name>
<reference evidence="2" key="1">
    <citation type="journal article" date="2024" name="Front. Bioeng. Biotechnol.">
        <title>Genome-scale model development and genomic sequencing of the oleaginous clade Lipomyces.</title>
        <authorList>
            <person name="Czajka J.J."/>
            <person name="Han Y."/>
            <person name="Kim J."/>
            <person name="Mondo S.J."/>
            <person name="Hofstad B.A."/>
            <person name="Robles A."/>
            <person name="Haridas S."/>
            <person name="Riley R."/>
            <person name="LaButti K."/>
            <person name="Pangilinan J."/>
            <person name="Andreopoulos W."/>
            <person name="Lipzen A."/>
            <person name="Yan J."/>
            <person name="Wang M."/>
            <person name="Ng V."/>
            <person name="Grigoriev I.V."/>
            <person name="Spatafora J.W."/>
            <person name="Magnuson J.K."/>
            <person name="Baker S.E."/>
            <person name="Pomraning K.R."/>
        </authorList>
    </citation>
    <scope>NUCLEOTIDE SEQUENCE [LARGE SCALE GENOMIC DNA]</scope>
    <source>
        <strain evidence="2">CBS 10300</strain>
    </source>
</reference>
<gene>
    <name evidence="1" type="ORF">V1517DRAFT_328194</name>
</gene>
<dbReference type="Proteomes" id="UP001489719">
    <property type="component" value="Unassembled WGS sequence"/>
</dbReference>
<keyword evidence="2" id="KW-1185">Reference proteome</keyword>
<proteinExistence type="predicted"/>